<dbReference type="Gene3D" id="3.40.50.410">
    <property type="entry name" value="von Willebrand factor, type A domain"/>
    <property type="match status" value="1"/>
</dbReference>
<evidence type="ECO:0000313" key="1">
    <source>
        <dbReference type="EMBL" id="NHC37436.1"/>
    </source>
</evidence>
<dbReference type="SUPFAM" id="SSF53300">
    <property type="entry name" value="vWA-like"/>
    <property type="match status" value="1"/>
</dbReference>
<sequence length="282" mass="30253">MSYIQEISRATPGYLVILIDQSFSMCYPFGSAGTKSKECAKAVNRVLRETVLACTDGEDIKNSCDISVLGYGKLKDAAVNAFSGALAAKPVVSIQELTENCLRVETIKRKVSDGAGGLVEIDDQFPIWIEPAAVGETPMTEAFEMAHQLVQDWIETHPSSFPPVVINITDGEADSLPTTRKAAEALAGLETEDGKTLLLNAHISGNAAQEVVLPAAPTQLPKGDSYAQFLFETSSELPPNMLERAAASGLNPTPYAKGFVYNAKLETLIQLLEIGTKAEFRG</sequence>
<protein>
    <submittedName>
        <fullName evidence="1">VWA domain-containing protein</fullName>
    </submittedName>
</protein>
<organism evidence="1 2">
    <name type="scientific">Scytonema millei VB511283</name>
    <dbReference type="NCBI Taxonomy" id="1245923"/>
    <lineage>
        <taxon>Bacteria</taxon>
        <taxon>Bacillati</taxon>
        <taxon>Cyanobacteriota</taxon>
        <taxon>Cyanophyceae</taxon>
        <taxon>Nostocales</taxon>
        <taxon>Scytonemataceae</taxon>
        <taxon>Scytonema</taxon>
    </lineage>
</organism>
<dbReference type="InterPro" id="IPR036465">
    <property type="entry name" value="vWFA_dom_sf"/>
</dbReference>
<dbReference type="OrthoDB" id="7605323at2"/>
<dbReference type="EMBL" id="JTJC03000008">
    <property type="protein sequence ID" value="NHC37436.1"/>
    <property type="molecule type" value="Genomic_DNA"/>
</dbReference>
<comment type="caution">
    <text evidence="1">The sequence shown here is derived from an EMBL/GenBank/DDBJ whole genome shotgun (WGS) entry which is preliminary data.</text>
</comment>
<dbReference type="AlphaFoldDB" id="A0A9X5E8U8"/>
<accession>A0A9X5E8U8</accession>
<dbReference type="RefSeq" id="WP_039714323.1">
    <property type="nucleotide sequence ID" value="NZ_JTJC03000008.1"/>
</dbReference>
<keyword evidence="2" id="KW-1185">Reference proteome</keyword>
<gene>
    <name evidence="1" type="ORF">QH73_0022835</name>
</gene>
<evidence type="ECO:0000313" key="2">
    <source>
        <dbReference type="Proteomes" id="UP000031532"/>
    </source>
</evidence>
<proteinExistence type="predicted"/>
<name>A0A9X5E8U8_9CYAN</name>
<dbReference type="Proteomes" id="UP000031532">
    <property type="component" value="Unassembled WGS sequence"/>
</dbReference>
<reference evidence="1 2" key="1">
    <citation type="journal article" date="2015" name="Genome Announc.">
        <title>Draft Genome Sequence of the Terrestrial Cyanobacterium Scytonema millei VB511283, Isolated from Eastern India.</title>
        <authorList>
            <person name="Sen D."/>
            <person name="Chandrababunaidu M.M."/>
            <person name="Singh D."/>
            <person name="Sanghi N."/>
            <person name="Ghorai A."/>
            <person name="Mishra G.P."/>
            <person name="Madduluri M."/>
            <person name="Adhikary S.P."/>
            <person name="Tripathy S."/>
        </authorList>
    </citation>
    <scope>NUCLEOTIDE SEQUENCE [LARGE SCALE GENOMIC DNA]</scope>
    <source>
        <strain evidence="1 2">VB511283</strain>
    </source>
</reference>